<accession>A0A146KYE5</accession>
<feature type="region of interest" description="Disordered" evidence="1">
    <location>
        <begin position="1"/>
        <end position="45"/>
    </location>
</feature>
<dbReference type="AlphaFoldDB" id="A0A146KYE5"/>
<dbReference type="InterPro" id="IPR020103">
    <property type="entry name" value="PsdUridine_synth_cat_dom_sf"/>
</dbReference>
<dbReference type="SUPFAM" id="SSF55120">
    <property type="entry name" value="Pseudouridine synthase"/>
    <property type="match status" value="1"/>
</dbReference>
<dbReference type="EMBL" id="GDHC01018473">
    <property type="protein sequence ID" value="JAQ00156.1"/>
    <property type="molecule type" value="Transcribed_RNA"/>
</dbReference>
<feature type="compositionally biased region" description="Low complexity" evidence="1">
    <location>
        <begin position="12"/>
        <end position="32"/>
    </location>
</feature>
<dbReference type="InterPro" id="IPR042214">
    <property type="entry name" value="TruD_catalytic"/>
</dbReference>
<gene>
    <name evidence="2" type="ORF">g.97817</name>
</gene>
<name>A0A146KYE5_LYGHE</name>
<evidence type="ECO:0000256" key="1">
    <source>
        <dbReference type="SAM" id="MobiDB-lite"/>
    </source>
</evidence>
<organism evidence="2">
    <name type="scientific">Lygus hesperus</name>
    <name type="common">Western plant bug</name>
    <dbReference type="NCBI Taxonomy" id="30085"/>
    <lineage>
        <taxon>Eukaryota</taxon>
        <taxon>Metazoa</taxon>
        <taxon>Ecdysozoa</taxon>
        <taxon>Arthropoda</taxon>
        <taxon>Hexapoda</taxon>
        <taxon>Insecta</taxon>
        <taxon>Pterygota</taxon>
        <taxon>Neoptera</taxon>
        <taxon>Paraneoptera</taxon>
        <taxon>Hemiptera</taxon>
        <taxon>Heteroptera</taxon>
        <taxon>Panheteroptera</taxon>
        <taxon>Cimicomorpha</taxon>
        <taxon>Miridae</taxon>
        <taxon>Mirini</taxon>
        <taxon>Lygus</taxon>
    </lineage>
</organism>
<evidence type="ECO:0000313" key="2">
    <source>
        <dbReference type="EMBL" id="JAQ00156.1"/>
    </source>
</evidence>
<protein>
    <submittedName>
        <fullName evidence="2">Uncharacterized protein</fullName>
    </submittedName>
</protein>
<dbReference type="Gene3D" id="3.30.2350.20">
    <property type="entry name" value="TruD, catalytic domain"/>
    <property type="match status" value="1"/>
</dbReference>
<dbReference type="GO" id="GO:0003723">
    <property type="term" value="F:RNA binding"/>
    <property type="evidence" value="ECO:0007669"/>
    <property type="project" value="InterPro"/>
</dbReference>
<reference evidence="2" key="1">
    <citation type="journal article" date="2016" name="Gigascience">
        <title>De novo construction of an expanded transcriptome assembly for the western tarnished plant bug, Lygus hesperus.</title>
        <authorList>
            <person name="Tassone E.E."/>
            <person name="Geib S.M."/>
            <person name="Hall B."/>
            <person name="Fabrick J.A."/>
            <person name="Brent C.S."/>
            <person name="Hull J.J."/>
        </authorList>
    </citation>
    <scope>NUCLEOTIDE SEQUENCE</scope>
</reference>
<dbReference type="GO" id="GO:0001522">
    <property type="term" value="P:pseudouridine synthesis"/>
    <property type="evidence" value="ECO:0007669"/>
    <property type="project" value="InterPro"/>
</dbReference>
<dbReference type="GO" id="GO:0009982">
    <property type="term" value="F:pseudouridine synthase activity"/>
    <property type="evidence" value="ECO:0007669"/>
    <property type="project" value="InterPro"/>
</dbReference>
<proteinExistence type="predicted"/>
<sequence>MDDDVSDMLQHNINRSRIGGSSSSRVDSDMSSPIAKRHGGGRSVTSAASLLDDPCAEAFANMLGPRACQILIYEFLAFVWNDIVNQRLQRYGTFAILPGDLVKRRTPG</sequence>